<dbReference type="OrthoDB" id="7366896at2"/>
<dbReference type="CDD" id="cd00051">
    <property type="entry name" value="EFh"/>
    <property type="match status" value="1"/>
</dbReference>
<sequence length="160" mass="17012">MLGRTIAAALLFVTLGQPALAQSSADHQGHHPGQEQAPASPQSSSPANPSTERQSPMRGGDMMGMMGRGMMGQGMMGQGMMGQGMKGHGATGGDAMEPPVAFRIIFALMDADGDGSVSLPEFQGAHERIFKAMDRDKDGKLTFEEMMTFMHRSRSSVPQQ</sequence>
<evidence type="ECO:0000256" key="1">
    <source>
        <dbReference type="SAM" id="MobiDB-lite"/>
    </source>
</evidence>
<dbReference type="InterPro" id="IPR002048">
    <property type="entry name" value="EF_hand_dom"/>
</dbReference>
<comment type="caution">
    <text evidence="4">The sequence shown here is derived from an EMBL/GenBank/DDBJ whole genome shotgun (WGS) entry which is preliminary data.</text>
</comment>
<feature type="domain" description="EF-hand" evidence="3">
    <location>
        <begin position="127"/>
        <end position="156"/>
    </location>
</feature>
<feature type="compositionally biased region" description="Low complexity" evidence="1">
    <location>
        <begin position="34"/>
        <end position="50"/>
    </location>
</feature>
<organism evidence="4 5">
    <name type="scientific">Bradyrhizobium forestalis</name>
    <dbReference type="NCBI Taxonomy" id="1419263"/>
    <lineage>
        <taxon>Bacteria</taxon>
        <taxon>Pseudomonadati</taxon>
        <taxon>Pseudomonadota</taxon>
        <taxon>Alphaproteobacteria</taxon>
        <taxon>Hyphomicrobiales</taxon>
        <taxon>Nitrobacteraceae</taxon>
        <taxon>Bradyrhizobium</taxon>
    </lineage>
</organism>
<protein>
    <submittedName>
        <fullName evidence="4">Calcium-binding protein</fullName>
    </submittedName>
</protein>
<dbReference type="Pfam" id="PF13202">
    <property type="entry name" value="EF-hand_5"/>
    <property type="match status" value="1"/>
</dbReference>
<dbReference type="InterPro" id="IPR011992">
    <property type="entry name" value="EF-hand-dom_pair"/>
</dbReference>
<feature type="signal peptide" evidence="2">
    <location>
        <begin position="1"/>
        <end position="21"/>
    </location>
</feature>
<keyword evidence="5" id="KW-1185">Reference proteome</keyword>
<accession>A0A2M8R1K1</accession>
<name>A0A2M8R1K1_9BRAD</name>
<dbReference type="Proteomes" id="UP000231194">
    <property type="component" value="Unassembled WGS sequence"/>
</dbReference>
<evidence type="ECO:0000313" key="5">
    <source>
        <dbReference type="Proteomes" id="UP000231194"/>
    </source>
</evidence>
<dbReference type="PROSITE" id="PS50222">
    <property type="entry name" value="EF_HAND_2"/>
    <property type="match status" value="1"/>
</dbReference>
<evidence type="ECO:0000259" key="3">
    <source>
        <dbReference type="PROSITE" id="PS50222"/>
    </source>
</evidence>
<gene>
    <name evidence="4" type="ORF">CVM73_29555</name>
</gene>
<keyword evidence="2" id="KW-0732">Signal</keyword>
<dbReference type="InterPro" id="IPR018247">
    <property type="entry name" value="EF_Hand_1_Ca_BS"/>
</dbReference>
<dbReference type="EMBL" id="PGVG01000033">
    <property type="protein sequence ID" value="PJG51670.1"/>
    <property type="molecule type" value="Genomic_DNA"/>
</dbReference>
<evidence type="ECO:0000256" key="2">
    <source>
        <dbReference type="SAM" id="SignalP"/>
    </source>
</evidence>
<dbReference type="GO" id="GO:0005509">
    <property type="term" value="F:calcium ion binding"/>
    <property type="evidence" value="ECO:0007669"/>
    <property type="project" value="InterPro"/>
</dbReference>
<dbReference type="AlphaFoldDB" id="A0A2M8R1K1"/>
<evidence type="ECO:0000313" key="4">
    <source>
        <dbReference type="EMBL" id="PJG51670.1"/>
    </source>
</evidence>
<feature type="region of interest" description="Disordered" evidence="1">
    <location>
        <begin position="22"/>
        <end position="72"/>
    </location>
</feature>
<reference evidence="4 5" key="1">
    <citation type="submission" date="2017-11" db="EMBL/GenBank/DDBJ databases">
        <title>Bradyrhizobium forestalis sp. nov., an efficient nitrogen-fixing bacterium isolated from nodules of forest legume species in the Amazon.</title>
        <authorList>
            <person name="Costa E.M."/>
            <person name="Guimaraes A."/>
            <person name="Carvalho T.S."/>
            <person name="Rodrigues T.L."/>
            <person name="Ribeiro P.R.A."/>
            <person name="Lebbe L."/>
            <person name="Willems A."/>
            <person name="Moreira F.M.S."/>
        </authorList>
    </citation>
    <scope>NUCLEOTIDE SEQUENCE [LARGE SCALE GENOMIC DNA]</scope>
    <source>
        <strain evidence="4 5">INPA54B</strain>
    </source>
</reference>
<dbReference type="PROSITE" id="PS00018">
    <property type="entry name" value="EF_HAND_1"/>
    <property type="match status" value="1"/>
</dbReference>
<dbReference type="Pfam" id="PF00036">
    <property type="entry name" value="EF-hand_1"/>
    <property type="match status" value="1"/>
</dbReference>
<dbReference type="SMART" id="SM00054">
    <property type="entry name" value="EFh"/>
    <property type="match status" value="2"/>
</dbReference>
<proteinExistence type="predicted"/>
<feature type="chain" id="PRO_5014863761" evidence="2">
    <location>
        <begin position="22"/>
        <end position="160"/>
    </location>
</feature>
<dbReference type="Gene3D" id="1.10.238.10">
    <property type="entry name" value="EF-hand"/>
    <property type="match status" value="1"/>
</dbReference>
<dbReference type="SUPFAM" id="SSF47473">
    <property type="entry name" value="EF-hand"/>
    <property type="match status" value="1"/>
</dbReference>